<reference evidence="2" key="1">
    <citation type="submission" date="2021-07" db="EMBL/GenBank/DDBJ databases">
        <title>Elsinoe batatas strain:CRI-CJ2 Genome sequencing and assembly.</title>
        <authorList>
            <person name="Huang L."/>
        </authorList>
    </citation>
    <scope>NUCLEOTIDE SEQUENCE</scope>
    <source>
        <strain evidence="2">CRI-CJ2</strain>
    </source>
</reference>
<dbReference type="OrthoDB" id="10628711at2759"/>
<evidence type="ECO:0000313" key="3">
    <source>
        <dbReference type="Proteomes" id="UP000809789"/>
    </source>
</evidence>
<keyword evidence="3" id="KW-1185">Reference proteome</keyword>
<comment type="caution">
    <text evidence="2">The sequence shown here is derived from an EMBL/GenBank/DDBJ whole genome shotgun (WGS) entry which is preliminary data.</text>
</comment>
<keyword evidence="1" id="KW-0732">Signal</keyword>
<dbReference type="EMBL" id="JAESVG020000006">
    <property type="protein sequence ID" value="KAG8626897.1"/>
    <property type="molecule type" value="Genomic_DNA"/>
</dbReference>
<accession>A0A8K0PFU2</accession>
<dbReference type="Proteomes" id="UP000809789">
    <property type="component" value="Unassembled WGS sequence"/>
</dbReference>
<sequence length="162" mass="16462">MRPSILLPFLPLLALATPIPAPQASTALTAITTAQIAELFPNLSAAQRAALVAASLNSSSPNSALVKLMIAQAAAQRDAALAQRVSDRTAASTALQNSANAMKDEADAAANAALQKQMNDMIAQSQKDGTKNLDATIAAVVAAMKDLQAAKASTMAAIVKGP</sequence>
<protein>
    <submittedName>
        <fullName evidence="2">Uncharacterized protein</fullName>
    </submittedName>
</protein>
<evidence type="ECO:0000256" key="1">
    <source>
        <dbReference type="SAM" id="SignalP"/>
    </source>
</evidence>
<dbReference type="AlphaFoldDB" id="A0A8K0PFU2"/>
<gene>
    <name evidence="2" type="ORF">KVT40_005842</name>
</gene>
<feature type="chain" id="PRO_5035449446" evidence="1">
    <location>
        <begin position="17"/>
        <end position="162"/>
    </location>
</feature>
<evidence type="ECO:0000313" key="2">
    <source>
        <dbReference type="EMBL" id="KAG8626897.1"/>
    </source>
</evidence>
<name>A0A8K0PFU2_9PEZI</name>
<organism evidence="2 3">
    <name type="scientific">Elsinoe batatas</name>
    <dbReference type="NCBI Taxonomy" id="2601811"/>
    <lineage>
        <taxon>Eukaryota</taxon>
        <taxon>Fungi</taxon>
        <taxon>Dikarya</taxon>
        <taxon>Ascomycota</taxon>
        <taxon>Pezizomycotina</taxon>
        <taxon>Dothideomycetes</taxon>
        <taxon>Dothideomycetidae</taxon>
        <taxon>Myriangiales</taxon>
        <taxon>Elsinoaceae</taxon>
        <taxon>Elsinoe</taxon>
    </lineage>
</organism>
<feature type="signal peptide" evidence="1">
    <location>
        <begin position="1"/>
        <end position="16"/>
    </location>
</feature>
<proteinExistence type="predicted"/>